<reference evidence="4" key="1">
    <citation type="journal article" date="2019" name="Int. J. Syst. Evol. Microbiol.">
        <title>The Global Catalogue of Microorganisms (GCM) 10K type strain sequencing project: providing services to taxonomists for standard genome sequencing and annotation.</title>
        <authorList>
            <consortium name="The Broad Institute Genomics Platform"/>
            <consortium name="The Broad Institute Genome Sequencing Center for Infectious Disease"/>
            <person name="Wu L."/>
            <person name="Ma J."/>
        </authorList>
    </citation>
    <scope>NUCLEOTIDE SEQUENCE [LARGE SCALE GENOMIC DNA]</scope>
    <source>
        <strain evidence="4">JCM 17666</strain>
    </source>
</reference>
<keyword evidence="4" id="KW-1185">Reference proteome</keyword>
<evidence type="ECO:0000256" key="1">
    <source>
        <dbReference type="SAM" id="Phobius"/>
    </source>
</evidence>
<evidence type="ECO:0000313" key="4">
    <source>
        <dbReference type="Proteomes" id="UP001501671"/>
    </source>
</evidence>
<organism evidence="3 4">
    <name type="scientific">Pigmentiphaga soli</name>
    <dbReference type="NCBI Taxonomy" id="1007095"/>
    <lineage>
        <taxon>Bacteria</taxon>
        <taxon>Pseudomonadati</taxon>
        <taxon>Pseudomonadota</taxon>
        <taxon>Betaproteobacteria</taxon>
        <taxon>Burkholderiales</taxon>
        <taxon>Alcaligenaceae</taxon>
        <taxon>Pigmentiphaga</taxon>
    </lineage>
</organism>
<dbReference type="PANTHER" id="PTHR42208">
    <property type="entry name" value="HEAVY METAL TRANSPORTER-RELATED"/>
    <property type="match status" value="1"/>
</dbReference>
<feature type="transmembrane region" description="Helical" evidence="1">
    <location>
        <begin position="92"/>
        <end position="111"/>
    </location>
</feature>
<feature type="transmembrane region" description="Helical" evidence="1">
    <location>
        <begin position="194"/>
        <end position="214"/>
    </location>
</feature>
<keyword evidence="1" id="KW-1133">Transmembrane helix</keyword>
<accession>A0ABP8HFQ8</accession>
<keyword evidence="1" id="KW-0812">Transmembrane</keyword>
<feature type="domain" description="Urease accessory protein UreH-like transmembrane" evidence="2">
    <location>
        <begin position="10"/>
        <end position="233"/>
    </location>
</feature>
<dbReference type="PANTHER" id="PTHR42208:SF1">
    <property type="entry name" value="HEAVY METAL TRANSPORTER"/>
    <property type="match status" value="1"/>
</dbReference>
<keyword evidence="1" id="KW-0472">Membrane</keyword>
<dbReference type="Proteomes" id="UP001501671">
    <property type="component" value="Unassembled WGS sequence"/>
</dbReference>
<gene>
    <name evidence="3" type="ORF">GCM10023144_36110</name>
</gene>
<name>A0ABP8HFQ8_9BURK</name>
<sequence length="260" mass="27383">MISWTVLSGAFLVGLLGGAHCMAMCGGIVMAVGQRQSARVALLRRVSPARLWAETLVLHAGRISTYAIAGAIAGGLGSVAWRQSWLPLQRGLFLAGGAMLALYGLALLARAAGSAPVWRFTLLEVWLARGWRRVLDTVRQGGERRWQVRLMRHPLATRYAGGLAWGLVPCGMSIGMLGLALLAGNALAGGATMLAFGLGTLPNLVAMSGLLGLLRRLAGRPAWRIAGALAVTAAGMAAVYMAILLPETLRLQGFCLSWTT</sequence>
<evidence type="ECO:0000313" key="3">
    <source>
        <dbReference type="EMBL" id="GAA4338719.1"/>
    </source>
</evidence>
<evidence type="ECO:0000259" key="2">
    <source>
        <dbReference type="Pfam" id="PF13386"/>
    </source>
</evidence>
<dbReference type="InterPro" id="IPR039447">
    <property type="entry name" value="UreH-like_TM_dom"/>
</dbReference>
<feature type="transmembrane region" description="Helical" evidence="1">
    <location>
        <begin position="59"/>
        <end position="80"/>
    </location>
</feature>
<feature type="transmembrane region" description="Helical" evidence="1">
    <location>
        <begin position="226"/>
        <end position="245"/>
    </location>
</feature>
<feature type="transmembrane region" description="Helical" evidence="1">
    <location>
        <begin position="156"/>
        <end position="182"/>
    </location>
</feature>
<dbReference type="Pfam" id="PF13386">
    <property type="entry name" value="DsbD_2"/>
    <property type="match status" value="1"/>
</dbReference>
<dbReference type="EMBL" id="BAABFO010000020">
    <property type="protein sequence ID" value="GAA4338719.1"/>
    <property type="molecule type" value="Genomic_DNA"/>
</dbReference>
<protein>
    <submittedName>
        <fullName evidence="3">Sulfite exporter TauE/SafE family protein</fullName>
    </submittedName>
</protein>
<comment type="caution">
    <text evidence="3">The sequence shown here is derived from an EMBL/GenBank/DDBJ whole genome shotgun (WGS) entry which is preliminary data.</text>
</comment>
<proteinExistence type="predicted"/>